<dbReference type="VEuPathDB" id="FungiDB:DD237_003127"/>
<dbReference type="EMBL" id="QKXF01000093">
    <property type="protein sequence ID" value="RQM17574.1"/>
    <property type="molecule type" value="Genomic_DNA"/>
</dbReference>
<evidence type="ECO:0000313" key="2">
    <source>
        <dbReference type="Proteomes" id="UP000286097"/>
    </source>
</evidence>
<dbReference type="AlphaFoldDB" id="A0A3R7XZP0"/>
<protein>
    <submittedName>
        <fullName evidence="1">Uncharacterized protein</fullName>
    </submittedName>
</protein>
<sequence length="78" mass="8876">MEHHFVFSMATFKDENPATITMCMRDRAIDPNSLKKEVTNHVEKYLQFCDADSDSVLRRGSRINTASQSAEEARALVL</sequence>
<proteinExistence type="predicted"/>
<name>A0A3R7XZP0_9STRA</name>
<reference evidence="1 2" key="1">
    <citation type="submission" date="2018-06" db="EMBL/GenBank/DDBJ databases">
        <title>Comparative genomics of downy mildews reveals potential adaptations to biotrophy.</title>
        <authorList>
            <person name="Fletcher K."/>
            <person name="Klosterman S.J."/>
            <person name="Derevnina L."/>
            <person name="Martin F."/>
            <person name="Koike S."/>
            <person name="Reyes Chin-Wo S."/>
            <person name="Mou B."/>
            <person name="Michelmore R."/>
        </authorList>
    </citation>
    <scope>NUCLEOTIDE SEQUENCE [LARGE SCALE GENOMIC DNA]</scope>
    <source>
        <strain evidence="1 2">R13</strain>
    </source>
</reference>
<gene>
    <name evidence="1" type="ORF">DD237_003127</name>
</gene>
<dbReference type="Proteomes" id="UP000286097">
    <property type="component" value="Unassembled WGS sequence"/>
</dbReference>
<organism evidence="1 2">
    <name type="scientific">Peronospora effusa</name>
    <dbReference type="NCBI Taxonomy" id="542832"/>
    <lineage>
        <taxon>Eukaryota</taxon>
        <taxon>Sar</taxon>
        <taxon>Stramenopiles</taxon>
        <taxon>Oomycota</taxon>
        <taxon>Peronosporomycetes</taxon>
        <taxon>Peronosporales</taxon>
        <taxon>Peronosporaceae</taxon>
        <taxon>Peronospora</taxon>
    </lineage>
</organism>
<accession>A0A3R7XZP0</accession>
<comment type="caution">
    <text evidence="1">The sequence shown here is derived from an EMBL/GenBank/DDBJ whole genome shotgun (WGS) entry which is preliminary data.</text>
</comment>
<evidence type="ECO:0000313" key="1">
    <source>
        <dbReference type="EMBL" id="RQM17574.1"/>
    </source>
</evidence>